<dbReference type="EMBL" id="IAAA01013413">
    <property type="protein sequence ID" value="LAA03746.1"/>
    <property type="molecule type" value="mRNA"/>
</dbReference>
<feature type="domain" description="SUZ" evidence="4">
    <location>
        <begin position="253"/>
        <end position="325"/>
    </location>
</feature>
<evidence type="ECO:0000256" key="1">
    <source>
        <dbReference type="ARBA" id="ARBA00022553"/>
    </source>
</evidence>
<dbReference type="PANTHER" id="PTHR15672">
    <property type="entry name" value="CAMP-REGULATED PHOSPHOPROTEIN 21 RELATED R3H DOMAIN CONTAINING PROTEIN"/>
    <property type="match status" value="1"/>
</dbReference>
<feature type="region of interest" description="Disordered" evidence="2">
    <location>
        <begin position="130"/>
        <end position="168"/>
    </location>
</feature>
<keyword evidence="1" id="KW-0597">Phosphoprotein</keyword>
<feature type="region of interest" description="Disordered" evidence="2">
    <location>
        <begin position="278"/>
        <end position="407"/>
    </location>
</feature>
<dbReference type="KEGG" id="ptep:107436575"/>
<dbReference type="InterPro" id="IPR024771">
    <property type="entry name" value="SUZ"/>
</dbReference>
<feature type="compositionally biased region" description="Polar residues" evidence="2">
    <location>
        <begin position="130"/>
        <end position="142"/>
    </location>
</feature>
<dbReference type="AlphaFoldDB" id="A0A2L2Y6D2"/>
<dbReference type="SMART" id="SM00393">
    <property type="entry name" value="R3H"/>
    <property type="match status" value="1"/>
</dbReference>
<proteinExistence type="evidence at transcript level"/>
<dbReference type="PROSITE" id="PS51673">
    <property type="entry name" value="SUZ"/>
    <property type="match status" value="1"/>
</dbReference>
<reference evidence="5" key="1">
    <citation type="journal article" date="2016" name="Mol. Ecol. Resour.">
        <title>Evaluation of the impact of RNA preservation methods of spiders for de novo transcriptome assembly.</title>
        <authorList>
            <person name="Kono N."/>
            <person name="Nakamura H."/>
            <person name="Ito Y."/>
            <person name="Tomita M."/>
            <person name="Arakawa K."/>
        </authorList>
    </citation>
    <scope>NUCLEOTIDE SEQUENCE</scope>
    <source>
        <tissue evidence="5">Whole body</tissue>
    </source>
</reference>
<feature type="region of interest" description="Disordered" evidence="2">
    <location>
        <begin position="953"/>
        <end position="984"/>
    </location>
</feature>
<feature type="region of interest" description="Disordered" evidence="2">
    <location>
        <begin position="51"/>
        <end position="82"/>
    </location>
</feature>
<dbReference type="Pfam" id="PF01424">
    <property type="entry name" value="R3H"/>
    <property type="match status" value="1"/>
</dbReference>
<name>A0A2L2Y6D2_PARTP</name>
<accession>A0A2L2Y6D2</accession>
<dbReference type="SUPFAM" id="SSF82708">
    <property type="entry name" value="R3H domain"/>
    <property type="match status" value="1"/>
</dbReference>
<feature type="compositionally biased region" description="Polar residues" evidence="2">
    <location>
        <begin position="368"/>
        <end position="392"/>
    </location>
</feature>
<dbReference type="InterPro" id="IPR051937">
    <property type="entry name" value="R3H_domain_containing"/>
</dbReference>
<dbReference type="Pfam" id="PF12752">
    <property type="entry name" value="SUZ"/>
    <property type="match status" value="1"/>
</dbReference>
<dbReference type="InterPro" id="IPR001374">
    <property type="entry name" value="R3H_dom"/>
</dbReference>
<feature type="compositionally biased region" description="Basic and acidic residues" evidence="2">
    <location>
        <begin position="278"/>
        <end position="293"/>
    </location>
</feature>
<feature type="domain" description="R3H" evidence="3">
    <location>
        <begin position="189"/>
        <end position="252"/>
    </location>
</feature>
<dbReference type="InterPro" id="IPR036867">
    <property type="entry name" value="R3H_dom_sf"/>
</dbReference>
<evidence type="ECO:0000259" key="4">
    <source>
        <dbReference type="PROSITE" id="PS51673"/>
    </source>
</evidence>
<feature type="region of interest" description="Disordered" evidence="2">
    <location>
        <begin position="552"/>
        <end position="593"/>
    </location>
</feature>
<feature type="region of interest" description="Disordered" evidence="2">
    <location>
        <begin position="1"/>
        <end position="29"/>
    </location>
</feature>
<feature type="compositionally biased region" description="Polar residues" evidence="2">
    <location>
        <begin position="552"/>
        <end position="587"/>
    </location>
</feature>
<feature type="compositionally biased region" description="Acidic residues" evidence="2">
    <location>
        <begin position="52"/>
        <end position="66"/>
    </location>
</feature>
<organism evidence="5">
    <name type="scientific">Parasteatoda tepidariorum</name>
    <name type="common">Common house spider</name>
    <name type="synonym">Achaearanea tepidariorum</name>
    <dbReference type="NCBI Taxonomy" id="114398"/>
    <lineage>
        <taxon>Eukaryota</taxon>
        <taxon>Metazoa</taxon>
        <taxon>Ecdysozoa</taxon>
        <taxon>Arthropoda</taxon>
        <taxon>Chelicerata</taxon>
        <taxon>Arachnida</taxon>
        <taxon>Araneae</taxon>
        <taxon>Araneomorphae</taxon>
        <taxon>Entelegynae</taxon>
        <taxon>Araneoidea</taxon>
        <taxon>Theridiidae</taxon>
        <taxon>Parasteatoda</taxon>
    </lineage>
</organism>
<feature type="compositionally biased region" description="Basic and acidic residues" evidence="2">
    <location>
        <begin position="1"/>
        <end position="17"/>
    </location>
</feature>
<dbReference type="OMA" id="THILNSQ"/>
<evidence type="ECO:0000313" key="5">
    <source>
        <dbReference type="EMBL" id="LAA03746.1"/>
    </source>
</evidence>
<feature type="compositionally biased region" description="Basic and acidic residues" evidence="2">
    <location>
        <begin position="299"/>
        <end position="317"/>
    </location>
</feature>
<dbReference type="PROSITE" id="PS51061">
    <property type="entry name" value="R3H"/>
    <property type="match status" value="1"/>
</dbReference>
<dbReference type="GO" id="GO:0003676">
    <property type="term" value="F:nucleic acid binding"/>
    <property type="evidence" value="ECO:0007669"/>
    <property type="project" value="UniProtKB-UniRule"/>
</dbReference>
<sequence length="1090" mass="118342">MEGRRGSRPSRLEKQEEFEVEDEGGSFLSPVTIQIEDRGEDFICEFQHADSEESSTYEVCEEDLPDVSDVASEKGPDGKLERKKAACRMKVLVRSHAVHEDASPPPDLESVIANTNMLSVTNAPSFVTQSKGTLSKSRLGNQSSSQGSTESSSTSGISRDSSTENYTDSSGIDLQQFIIDTLHKNQKDRLMVLKIEQELINLIKDNKKHSIKFPQMSSYNRMLVHRVAAFFGLDHYVDGNGTSVIVNKTKTSRIPDTRFQDFIKDELLPEEPKKSILKRDSISFEEEKERSPERQSSTDSRRSKSFEEREEEYEKARARIFNQDEGIGGSPLNRSQEGAYPEDVRWPSELRPWSSTDSESSGRPLGSRISSSFESDVPTQGKVSRSFTSTTKVEPEKPLTARSTRPVMKKASSFGGISVLSRDGSCGRTFTPKITKAESFNVTSISDCPVITCEVSVYSQESHIYAISSFVTADNAASVSAQDTCPLISIQPIEVEVPLIKDPEQATTESGNKELSKDIISTSSVSLPLMWPYSSGTDMLYTDACKHFQSAHQKATPSSQNVSGSVTDQVPTSIGSIPSRTAPSSPTHLCHPQSSQLLPQIQPQSGVNTSSQTAFYVPYGAPSKPVGSHLSPHPPRPFILFPVCYLQHTSNVHALHQVVCPTTQQSAQSSSQTTLTSAGGKGHTTVVTTHILNSQCMSCYSTLAHSANTESTFNKPGASTSIYPHGKSGTAVSLKPSSSFPSQLSQPPVCMQFHIPSNLPPVYVSVTSSTQSPATRTHAGGHAAVQFSSLRSQSLPVQSNSGVGVLHPAFNSGTGQFLGYTVYTPASECLPAQSPLTIVTIGPNTSISAQAPQFVPAYMSAYQILQTNVPPLAATIGNTSTPLPHMLHSDYPASICTMSKMPVSFPLVKQASDPGIAEHAALANNFYFVGPPVQQHMSSVLLPQPPAIARFPGAPISHRAPTSRPIKPRKQRSKGSNPISASQVSQTILEGDGNHILEVIALPENIKQNDLGKYLEPLCELGAQIHLMSVENLKSIEVSDELVSKTKHVVLAVFGSDKAAQDALLRIKTPKFQLRPWHSSQDCSRNIKKV</sequence>
<protein>
    <submittedName>
        <fullName evidence="5">cAMP-regulated phosphoprotein 21</fullName>
    </submittedName>
</protein>
<dbReference type="CDD" id="cd02642">
    <property type="entry name" value="R3H_encore_like"/>
    <property type="match status" value="1"/>
</dbReference>
<evidence type="ECO:0000256" key="2">
    <source>
        <dbReference type="SAM" id="MobiDB-lite"/>
    </source>
</evidence>
<dbReference type="OrthoDB" id="6426868at2759"/>
<dbReference type="Gene3D" id="3.30.1370.50">
    <property type="entry name" value="R3H-like domain"/>
    <property type="match status" value="1"/>
</dbReference>
<feature type="compositionally biased region" description="Polar residues" evidence="2">
    <location>
        <begin position="974"/>
        <end position="984"/>
    </location>
</feature>
<evidence type="ECO:0000259" key="3">
    <source>
        <dbReference type="PROSITE" id="PS51061"/>
    </source>
</evidence>
<dbReference type="RefSeq" id="XP_042898182.1">
    <property type="nucleotide sequence ID" value="XM_043042248.2"/>
</dbReference>
<feature type="compositionally biased region" description="Low complexity" evidence="2">
    <location>
        <begin position="143"/>
        <end position="160"/>
    </location>
</feature>
<dbReference type="GeneID" id="107436575"/>
<feature type="compositionally biased region" description="Basic and acidic residues" evidence="2">
    <location>
        <begin position="71"/>
        <end position="82"/>
    </location>
</feature>
<dbReference type="PANTHER" id="PTHR15672:SF8">
    <property type="entry name" value="PROTEIN ENCORE"/>
    <property type="match status" value="1"/>
</dbReference>